<protein>
    <submittedName>
        <fullName evidence="3">Uncharacterized protein</fullName>
    </submittedName>
</protein>
<evidence type="ECO:0000313" key="2">
    <source>
        <dbReference type="Proteomes" id="UP000095283"/>
    </source>
</evidence>
<accession>A0A1I7X5Z6</accession>
<feature type="region of interest" description="Disordered" evidence="1">
    <location>
        <begin position="22"/>
        <end position="63"/>
    </location>
</feature>
<evidence type="ECO:0000256" key="1">
    <source>
        <dbReference type="SAM" id="MobiDB-lite"/>
    </source>
</evidence>
<dbReference type="AlphaFoldDB" id="A0A1I7X5Z6"/>
<keyword evidence="2" id="KW-1185">Reference proteome</keyword>
<sequence length="106" mass="11838">MSASKKGLGPLVECSEVVEGLEQEERDNYNNRETANGDGFLSRPLDASTSKSTEAVSTRRKRTGSRLSLTSLFSFTSNGQERQNRERSVHISDFLPLTHPLRCLNH</sequence>
<evidence type="ECO:0000313" key="3">
    <source>
        <dbReference type="WBParaSite" id="Hba_12895"/>
    </source>
</evidence>
<reference evidence="3" key="1">
    <citation type="submission" date="2016-11" db="UniProtKB">
        <authorList>
            <consortium name="WormBaseParasite"/>
        </authorList>
    </citation>
    <scope>IDENTIFICATION</scope>
</reference>
<dbReference type="WBParaSite" id="Hba_12895">
    <property type="protein sequence ID" value="Hba_12895"/>
    <property type="gene ID" value="Hba_12895"/>
</dbReference>
<dbReference type="Proteomes" id="UP000095283">
    <property type="component" value="Unplaced"/>
</dbReference>
<feature type="compositionally biased region" description="Polar residues" evidence="1">
    <location>
        <begin position="47"/>
        <end position="56"/>
    </location>
</feature>
<organism evidence="2 3">
    <name type="scientific">Heterorhabditis bacteriophora</name>
    <name type="common">Entomopathogenic nematode worm</name>
    <dbReference type="NCBI Taxonomy" id="37862"/>
    <lineage>
        <taxon>Eukaryota</taxon>
        <taxon>Metazoa</taxon>
        <taxon>Ecdysozoa</taxon>
        <taxon>Nematoda</taxon>
        <taxon>Chromadorea</taxon>
        <taxon>Rhabditida</taxon>
        <taxon>Rhabditina</taxon>
        <taxon>Rhabditomorpha</taxon>
        <taxon>Strongyloidea</taxon>
        <taxon>Heterorhabditidae</taxon>
        <taxon>Heterorhabditis</taxon>
    </lineage>
</organism>
<name>A0A1I7X5Z6_HETBA</name>
<proteinExistence type="predicted"/>